<dbReference type="Pfam" id="PF04192">
    <property type="entry name" value="Utp21"/>
    <property type="match status" value="1"/>
</dbReference>
<dbReference type="InterPro" id="IPR036322">
    <property type="entry name" value="WD40_repeat_dom_sf"/>
</dbReference>
<feature type="repeat" description="WD" evidence="3">
    <location>
        <begin position="474"/>
        <end position="511"/>
    </location>
</feature>
<dbReference type="GO" id="GO:0006364">
    <property type="term" value="P:rRNA processing"/>
    <property type="evidence" value="ECO:0007669"/>
    <property type="project" value="InterPro"/>
</dbReference>
<gene>
    <name evidence="6" type="ORF">DMN91_008339</name>
</gene>
<dbReference type="EMBL" id="QOIP01000008">
    <property type="protein sequence ID" value="RLU19781.1"/>
    <property type="molecule type" value="Genomic_DNA"/>
</dbReference>
<evidence type="ECO:0000259" key="4">
    <source>
        <dbReference type="Pfam" id="PF04192"/>
    </source>
</evidence>
<dbReference type="InterPro" id="IPR059157">
    <property type="entry name" value="WDR36-Utp21_N"/>
</dbReference>
<sequence>MVQSRIFARNRALGYVSNHIPLVTRYILRRKEHFIVTCVGKEFHTYGCSHFTLLSVSGMHPDDITCLATDTFHVYTASANNIYAWRRGTELRHTYKGHDSTVHILLPFGAHLLSVDENSTLRVWNIKDESLLLELTFGNSIFKITTMMHPNTYMNKILLGSEQGQLQLWNVKQMRMIYAFKGWQSSVTTLVQAPAIDVAAVGLNDGRIILHNLKYDETLFELVQNWGPVISISFRTDGHPIMATGSVGGQIVFWNLEQRMVESQLCTAHNAAVTSLRYIPNEPLLVSSSPDNSLKLWIFDMSDGAGRLLRIREGHAEPPTIVRFYGNDGNYLLTTGGDSSLRLFSTVTEILNKSLGRASFNRKASKRKGLSVGDPMIMPPITELASEVTREKEWCNIAATHSGLGVVTTWSTHLQKMGDLKLLPERFKNNYNASATSLCLTKCGNFVVIGYNTGHVDRFNIQSGIHRASYGDESGAHEGAVKGIMVDDLIQTVITAGKDAKIKFWDFKNGRGKCMTTARTIITLEESVEWIRCHNESSLVAVALENFDIVLVDVDTRRIVRHFEGHEGRVTDACFNPDSRWLITASMDCTIRTWDIPSSHLIDIFQVPEACISLNFSATGEFLATAHVNNIGIFLWSNRTLYSHVSLKAISKDDVIPEVGLPGSSVEDKVDEDDIVAAEPDYVSPHQLDSDLVTMSTVAQSRWQNLLDIDIIKKRNKPKQAPKVSEAAPFFLPTIPTLQSLRFDLSDVADKTESSHIRSKSINPATFTTFTKFLKSTTTTDDFSDVIENLKTMGPSAIDFEIQSLSLSEDPELVLQFMKMLRHMMERQTDFELSQAYLAVFLKWHGTAISESKILRDYLREMQEVQTKNWLTLREKLFYNLSVVQSLKKM</sequence>
<dbReference type="Proteomes" id="UP000279307">
    <property type="component" value="Chromosome 8"/>
</dbReference>
<name>A0A3L8DHG1_OOCBI</name>
<evidence type="ECO:0000256" key="2">
    <source>
        <dbReference type="ARBA" id="ARBA00022737"/>
    </source>
</evidence>
<evidence type="ECO:0000256" key="3">
    <source>
        <dbReference type="PROSITE-ProRule" id="PRU00221"/>
    </source>
</evidence>
<organism evidence="6">
    <name type="scientific">Ooceraea biroi</name>
    <name type="common">Clonal raider ant</name>
    <name type="synonym">Cerapachys biroi</name>
    <dbReference type="NCBI Taxonomy" id="2015173"/>
    <lineage>
        <taxon>Eukaryota</taxon>
        <taxon>Metazoa</taxon>
        <taxon>Ecdysozoa</taxon>
        <taxon>Arthropoda</taxon>
        <taxon>Hexapoda</taxon>
        <taxon>Insecta</taxon>
        <taxon>Pterygota</taxon>
        <taxon>Neoptera</taxon>
        <taxon>Endopterygota</taxon>
        <taxon>Hymenoptera</taxon>
        <taxon>Apocrita</taxon>
        <taxon>Aculeata</taxon>
        <taxon>Formicoidea</taxon>
        <taxon>Formicidae</taxon>
        <taxon>Dorylinae</taxon>
        <taxon>Ooceraea</taxon>
    </lineage>
</organism>
<proteinExistence type="predicted"/>
<dbReference type="InterPro" id="IPR015943">
    <property type="entry name" value="WD40/YVTN_repeat-like_dom_sf"/>
</dbReference>
<dbReference type="PROSITE" id="PS00678">
    <property type="entry name" value="WD_REPEATS_1"/>
    <property type="match status" value="2"/>
</dbReference>
<dbReference type="InterPro" id="IPR007319">
    <property type="entry name" value="WDR36/Utp21_C"/>
</dbReference>
<dbReference type="FunFam" id="2.130.10.10:FF:000109">
    <property type="entry name" value="WD repeat domain 36"/>
    <property type="match status" value="1"/>
</dbReference>
<dbReference type="SMART" id="SM00320">
    <property type="entry name" value="WD40"/>
    <property type="match status" value="9"/>
</dbReference>
<dbReference type="InterPro" id="IPR019775">
    <property type="entry name" value="WD40_repeat_CS"/>
</dbReference>
<feature type="domain" description="WDR36/Utp21 C-terminal" evidence="4">
    <location>
        <begin position="687"/>
        <end position="888"/>
    </location>
</feature>
<dbReference type="SUPFAM" id="SSF50978">
    <property type="entry name" value="WD40 repeat-like"/>
    <property type="match status" value="1"/>
</dbReference>
<keyword evidence="2" id="KW-0677">Repeat</keyword>
<reference evidence="6" key="1">
    <citation type="journal article" date="2018" name="Genome Res.">
        <title>The genomic architecture and molecular evolution of ant odorant receptors.</title>
        <authorList>
            <person name="McKenzie S.K."/>
            <person name="Kronauer D.J.C."/>
        </authorList>
    </citation>
    <scope>NUCLEOTIDE SEQUENCE [LARGE SCALE GENOMIC DNA]</scope>
    <source>
        <strain evidence="6">Clonal line C1</strain>
    </source>
</reference>
<comment type="caution">
    <text evidence="6">The sequence shown here is derived from an EMBL/GenBank/DDBJ whole genome shotgun (WGS) entry which is preliminary data.</text>
</comment>
<evidence type="ECO:0000313" key="6">
    <source>
        <dbReference type="EMBL" id="RLU19781.1"/>
    </source>
</evidence>
<dbReference type="PANTHER" id="PTHR22840:SF12">
    <property type="entry name" value="WD REPEAT-CONTAINING PROTEIN 36"/>
    <property type="match status" value="1"/>
</dbReference>
<dbReference type="InterPro" id="IPR001680">
    <property type="entry name" value="WD40_rpt"/>
</dbReference>
<dbReference type="AlphaFoldDB" id="A0A3L8DHG1"/>
<dbReference type="SUPFAM" id="SSF75011">
    <property type="entry name" value="3-carboxy-cis,cis-mucoante lactonizing enzyme"/>
    <property type="match status" value="1"/>
</dbReference>
<dbReference type="OrthoDB" id="10250769at2759"/>
<dbReference type="Pfam" id="PF25168">
    <property type="entry name" value="Beta-prop_WDR36-Utp21_2nd"/>
    <property type="match status" value="1"/>
</dbReference>
<dbReference type="InterPro" id="IPR011047">
    <property type="entry name" value="Quinoprotein_ADH-like_sf"/>
</dbReference>
<dbReference type="PANTHER" id="PTHR22840">
    <property type="entry name" value="WD REPEAT-CONTAINING PROTEIN 36"/>
    <property type="match status" value="1"/>
</dbReference>
<dbReference type="GO" id="GO:0032040">
    <property type="term" value="C:small-subunit processome"/>
    <property type="evidence" value="ECO:0007669"/>
    <property type="project" value="InterPro"/>
</dbReference>
<feature type="domain" description="WDR36/Utp21 N-terminal" evidence="5">
    <location>
        <begin position="35"/>
        <end position="300"/>
    </location>
</feature>
<accession>A0A3L8DHG1</accession>
<evidence type="ECO:0000256" key="1">
    <source>
        <dbReference type="ARBA" id="ARBA00022574"/>
    </source>
</evidence>
<feature type="repeat" description="WD" evidence="3">
    <location>
        <begin position="266"/>
        <end position="297"/>
    </location>
</feature>
<protein>
    <submittedName>
        <fullName evidence="6">Uncharacterized protein</fullName>
    </submittedName>
</protein>
<dbReference type="PROSITE" id="PS50294">
    <property type="entry name" value="WD_REPEATS_REGION"/>
    <property type="match status" value="2"/>
</dbReference>
<dbReference type="Gene3D" id="2.130.10.10">
    <property type="entry name" value="YVTN repeat-like/Quinoprotein amine dehydrogenase"/>
    <property type="match status" value="2"/>
</dbReference>
<dbReference type="PROSITE" id="PS50082">
    <property type="entry name" value="WD_REPEATS_2"/>
    <property type="match status" value="3"/>
</dbReference>
<reference evidence="6" key="2">
    <citation type="submission" date="2018-07" db="EMBL/GenBank/DDBJ databases">
        <authorList>
            <person name="Mckenzie S.K."/>
            <person name="Kronauer D.J.C."/>
        </authorList>
    </citation>
    <scope>NUCLEOTIDE SEQUENCE</scope>
    <source>
        <strain evidence="6">Clonal line C1</strain>
    </source>
</reference>
<feature type="repeat" description="WD" evidence="3">
    <location>
        <begin position="563"/>
        <end position="604"/>
    </location>
</feature>
<dbReference type="GO" id="GO:0034388">
    <property type="term" value="C:Pwp2p-containing subcomplex of 90S preribosome"/>
    <property type="evidence" value="ECO:0007669"/>
    <property type="project" value="TreeGrafter"/>
</dbReference>
<keyword evidence="1 3" id="KW-0853">WD repeat</keyword>
<dbReference type="Pfam" id="PF25171">
    <property type="entry name" value="Beta-prop_WDR36-Utp21_1st"/>
    <property type="match status" value="1"/>
</dbReference>
<evidence type="ECO:0000259" key="5">
    <source>
        <dbReference type="Pfam" id="PF25171"/>
    </source>
</evidence>
<dbReference type="SUPFAM" id="SSF50998">
    <property type="entry name" value="Quinoprotein alcohol dehydrogenase-like"/>
    <property type="match status" value="1"/>
</dbReference>